<gene>
    <name evidence="2" type="ORF">AVEN_183709_1</name>
</gene>
<feature type="region of interest" description="Disordered" evidence="1">
    <location>
        <begin position="43"/>
        <end position="65"/>
    </location>
</feature>
<protein>
    <submittedName>
        <fullName evidence="2">Uncharacterized protein</fullName>
    </submittedName>
</protein>
<reference evidence="2 3" key="1">
    <citation type="journal article" date="2019" name="Sci. Rep.">
        <title>Orb-weaving spider Araneus ventricosus genome elucidates the spidroin gene catalogue.</title>
        <authorList>
            <person name="Kono N."/>
            <person name="Nakamura H."/>
            <person name="Ohtoshi R."/>
            <person name="Moran D.A.P."/>
            <person name="Shinohara A."/>
            <person name="Yoshida Y."/>
            <person name="Fujiwara M."/>
            <person name="Mori M."/>
            <person name="Tomita M."/>
            <person name="Arakawa K."/>
        </authorList>
    </citation>
    <scope>NUCLEOTIDE SEQUENCE [LARGE SCALE GENOMIC DNA]</scope>
</reference>
<comment type="caution">
    <text evidence="2">The sequence shown here is derived from an EMBL/GenBank/DDBJ whole genome shotgun (WGS) entry which is preliminary data.</text>
</comment>
<evidence type="ECO:0000313" key="2">
    <source>
        <dbReference type="EMBL" id="GBN92070.1"/>
    </source>
</evidence>
<dbReference type="Proteomes" id="UP000499080">
    <property type="component" value="Unassembled WGS sequence"/>
</dbReference>
<proteinExistence type="predicted"/>
<dbReference type="AlphaFoldDB" id="A0A4Y2SWT8"/>
<evidence type="ECO:0000313" key="3">
    <source>
        <dbReference type="Proteomes" id="UP000499080"/>
    </source>
</evidence>
<name>A0A4Y2SWT8_ARAVE</name>
<evidence type="ECO:0000256" key="1">
    <source>
        <dbReference type="SAM" id="MobiDB-lite"/>
    </source>
</evidence>
<dbReference type="EMBL" id="BGPR01024202">
    <property type="protein sequence ID" value="GBN92070.1"/>
    <property type="molecule type" value="Genomic_DNA"/>
</dbReference>
<sequence>MQSLNPNLLKPFPEYGTCCPLSYLVAKRPLAGSVRNVGLEMPAQVPSSSSDRNSILRAPSKNSHLAASKRECKVYETKLNNTKLIQTFNGAKLAIDL</sequence>
<accession>A0A4Y2SWT8</accession>
<keyword evidence="3" id="KW-1185">Reference proteome</keyword>
<organism evidence="2 3">
    <name type="scientific">Araneus ventricosus</name>
    <name type="common">Orbweaver spider</name>
    <name type="synonym">Epeira ventricosa</name>
    <dbReference type="NCBI Taxonomy" id="182803"/>
    <lineage>
        <taxon>Eukaryota</taxon>
        <taxon>Metazoa</taxon>
        <taxon>Ecdysozoa</taxon>
        <taxon>Arthropoda</taxon>
        <taxon>Chelicerata</taxon>
        <taxon>Arachnida</taxon>
        <taxon>Araneae</taxon>
        <taxon>Araneomorphae</taxon>
        <taxon>Entelegynae</taxon>
        <taxon>Araneoidea</taxon>
        <taxon>Araneidae</taxon>
        <taxon>Araneus</taxon>
    </lineage>
</organism>